<dbReference type="PANTHER" id="PTHR13812:SF19">
    <property type="entry name" value="KETIMINE REDUCTASE MU-CRYSTALLIN"/>
    <property type="match status" value="1"/>
</dbReference>
<dbReference type="InterPro" id="IPR003462">
    <property type="entry name" value="ODC_Mu_crystall"/>
</dbReference>
<protein>
    <submittedName>
        <fullName evidence="1">Ornithine cyclodeaminase</fullName>
    </submittedName>
</protein>
<dbReference type="Pfam" id="PF02423">
    <property type="entry name" value="OCD_Mu_crystall"/>
    <property type="match status" value="1"/>
</dbReference>
<dbReference type="PANTHER" id="PTHR13812">
    <property type="entry name" value="KETIMINE REDUCTASE MU-CRYSTALLIN"/>
    <property type="match status" value="1"/>
</dbReference>
<name>A0A2R7YT20_9ACTN</name>
<comment type="caution">
    <text evidence="1">The sequence shown here is derived from an EMBL/GenBank/DDBJ whole genome shotgun (WGS) entry which is preliminary data.</text>
</comment>
<dbReference type="AlphaFoldDB" id="A0A2R7YT20"/>
<dbReference type="InterPro" id="IPR036291">
    <property type="entry name" value="NAD(P)-bd_dom_sf"/>
</dbReference>
<dbReference type="PIRSF" id="PIRSF001439">
    <property type="entry name" value="CryM"/>
    <property type="match status" value="1"/>
</dbReference>
<gene>
    <name evidence="1" type="ORF">C7S10_19420</name>
</gene>
<dbReference type="SUPFAM" id="SSF51735">
    <property type="entry name" value="NAD(P)-binding Rossmann-fold domains"/>
    <property type="match status" value="1"/>
</dbReference>
<dbReference type="OrthoDB" id="9801817at2"/>
<dbReference type="Gene3D" id="3.40.50.720">
    <property type="entry name" value="NAD(P)-binding Rossmann-like Domain"/>
    <property type="match status" value="1"/>
</dbReference>
<dbReference type="GO" id="GO:0005737">
    <property type="term" value="C:cytoplasm"/>
    <property type="evidence" value="ECO:0007669"/>
    <property type="project" value="TreeGrafter"/>
</dbReference>
<proteinExistence type="predicted"/>
<dbReference type="Proteomes" id="UP000244867">
    <property type="component" value="Unassembled WGS sequence"/>
</dbReference>
<accession>A0A2R7YT20</accession>
<dbReference type="EMBL" id="PYXZ01000010">
    <property type="protein sequence ID" value="PUA79557.1"/>
    <property type="molecule type" value="Genomic_DNA"/>
</dbReference>
<evidence type="ECO:0000313" key="2">
    <source>
        <dbReference type="Proteomes" id="UP000244867"/>
    </source>
</evidence>
<dbReference type="InterPro" id="IPR023401">
    <property type="entry name" value="ODC_N"/>
</dbReference>
<organism evidence="1 2">
    <name type="scientific">Nocardioides currus</name>
    <dbReference type="NCBI Taxonomy" id="2133958"/>
    <lineage>
        <taxon>Bacteria</taxon>
        <taxon>Bacillati</taxon>
        <taxon>Actinomycetota</taxon>
        <taxon>Actinomycetes</taxon>
        <taxon>Propionibacteriales</taxon>
        <taxon>Nocardioidaceae</taxon>
        <taxon>Nocardioides</taxon>
    </lineage>
</organism>
<reference evidence="1 2" key="1">
    <citation type="submission" date="2018-03" db="EMBL/GenBank/DDBJ databases">
        <authorList>
            <person name="Keele B.F."/>
        </authorList>
    </citation>
    <scope>NUCLEOTIDE SEQUENCE [LARGE SCALE GENOMIC DNA]</scope>
    <source>
        <strain evidence="1 2">IB-3</strain>
    </source>
</reference>
<dbReference type="Gene3D" id="3.30.1780.10">
    <property type="entry name" value="ornithine cyclodeaminase, domain 1"/>
    <property type="match status" value="1"/>
</dbReference>
<keyword evidence="2" id="KW-1185">Reference proteome</keyword>
<sequence>MTPAPWLSDQDVVDRVPLARAIEAVAAIVAKEARGTARAIPKTMVTWDPRSAAHALGGYDAETGRVAFKTWVNTPRGAAALLSLFDSAEGGLLATMEAVAVGQIRTASISGIATREMSSPDANELTIVGTGRQALLQVAAVAAVRPIERVRVWSPRAESREAFAETVERELGKPAVAHAALEEAVEGAPIVTVVTRAQDPFFPVGILAPGAHLNAVGAILPANAEFEADLLAGSDLTVVDTLENARKVSRELIEFYGDDWSSVRTLGQMLLGEVTRPASPNLTVFKGVGLGLGDLAVAALAFEAGEYA</sequence>
<evidence type="ECO:0000313" key="1">
    <source>
        <dbReference type="EMBL" id="PUA79557.1"/>
    </source>
</evidence>